<feature type="chain" id="PRO_5002936813" description="Fibronectin type-III domain-containing protein" evidence="4">
    <location>
        <begin position="17"/>
        <end position="1194"/>
    </location>
</feature>
<dbReference type="GO" id="GO:0043531">
    <property type="term" value="F:ADP binding"/>
    <property type="evidence" value="ECO:0007669"/>
    <property type="project" value="InterPro"/>
</dbReference>
<feature type="compositionally biased region" description="Basic and acidic residues" evidence="2">
    <location>
        <begin position="117"/>
        <end position="136"/>
    </location>
</feature>
<protein>
    <recommendedName>
        <fullName evidence="5">Fibronectin type-III domain-containing protein</fullName>
    </recommendedName>
</protein>
<dbReference type="GO" id="GO:0005829">
    <property type="term" value="C:cytosol"/>
    <property type="evidence" value="ECO:0007669"/>
    <property type="project" value="UniProtKB-ARBA"/>
</dbReference>
<dbReference type="EMBL" id="GG666674">
    <property type="protein sequence ID" value="EEN44468.1"/>
    <property type="molecule type" value="Genomic_DNA"/>
</dbReference>
<dbReference type="InterPro" id="IPR013783">
    <property type="entry name" value="Ig-like_fold"/>
</dbReference>
<evidence type="ECO:0000256" key="1">
    <source>
        <dbReference type="ARBA" id="ARBA00023319"/>
    </source>
</evidence>
<dbReference type="InterPro" id="IPR027417">
    <property type="entry name" value="P-loop_NTPase"/>
</dbReference>
<dbReference type="InParanoid" id="C3ZSR6"/>
<feature type="signal peptide" evidence="4">
    <location>
        <begin position="1"/>
        <end position="16"/>
    </location>
</feature>
<name>C3ZSR6_BRAFL</name>
<evidence type="ECO:0000313" key="6">
    <source>
        <dbReference type="EMBL" id="EEN44468.1"/>
    </source>
</evidence>
<evidence type="ECO:0000259" key="5">
    <source>
        <dbReference type="PROSITE" id="PS50853"/>
    </source>
</evidence>
<dbReference type="AlphaFoldDB" id="C3ZSR6"/>
<keyword evidence="4" id="KW-0732">Signal</keyword>
<evidence type="ECO:0000256" key="4">
    <source>
        <dbReference type="SAM" id="SignalP"/>
    </source>
</evidence>
<dbReference type="GO" id="GO:0006915">
    <property type="term" value="P:apoptotic process"/>
    <property type="evidence" value="ECO:0007669"/>
    <property type="project" value="UniProtKB-ARBA"/>
</dbReference>
<dbReference type="Gene3D" id="2.60.40.10">
    <property type="entry name" value="Immunoglobulins"/>
    <property type="match status" value="2"/>
</dbReference>
<evidence type="ECO:0000256" key="2">
    <source>
        <dbReference type="SAM" id="MobiDB-lite"/>
    </source>
</evidence>
<feature type="transmembrane region" description="Helical" evidence="3">
    <location>
        <begin position="349"/>
        <end position="371"/>
    </location>
</feature>
<evidence type="ECO:0000256" key="3">
    <source>
        <dbReference type="SAM" id="Phobius"/>
    </source>
</evidence>
<organism>
    <name type="scientific">Branchiostoma floridae</name>
    <name type="common">Florida lancelet</name>
    <name type="synonym">Amphioxus</name>
    <dbReference type="NCBI Taxonomy" id="7739"/>
    <lineage>
        <taxon>Eukaryota</taxon>
        <taxon>Metazoa</taxon>
        <taxon>Chordata</taxon>
        <taxon>Cephalochordata</taxon>
        <taxon>Leptocardii</taxon>
        <taxon>Amphioxiformes</taxon>
        <taxon>Branchiostomatidae</taxon>
        <taxon>Branchiostoma</taxon>
    </lineage>
</organism>
<dbReference type="Gene3D" id="3.40.50.300">
    <property type="entry name" value="P-loop containing nucleotide triphosphate hydrolases"/>
    <property type="match status" value="1"/>
</dbReference>
<dbReference type="InterPro" id="IPR003961">
    <property type="entry name" value="FN3_dom"/>
</dbReference>
<dbReference type="SUPFAM" id="SSF49265">
    <property type="entry name" value="Fibronectin type III"/>
    <property type="match status" value="1"/>
</dbReference>
<dbReference type="InterPro" id="IPR036179">
    <property type="entry name" value="Ig-like_dom_sf"/>
</dbReference>
<dbReference type="PROSITE" id="PS50853">
    <property type="entry name" value="FN3"/>
    <property type="match status" value="1"/>
</dbReference>
<feature type="domain" description="Fibronectin type-III" evidence="5">
    <location>
        <begin position="130"/>
        <end position="223"/>
    </location>
</feature>
<keyword evidence="3" id="KW-0472">Membrane</keyword>
<dbReference type="PANTHER" id="PTHR22845:SF5">
    <property type="entry name" value="APOPTOTIC PROTEASE-ACTIVATING FACTOR 1"/>
    <property type="match status" value="1"/>
</dbReference>
<dbReference type="SUPFAM" id="SSF52540">
    <property type="entry name" value="P-loop containing nucleoside triphosphate hydrolases"/>
    <property type="match status" value="1"/>
</dbReference>
<dbReference type="InterPro" id="IPR002182">
    <property type="entry name" value="NB-ARC"/>
</dbReference>
<keyword evidence="1" id="KW-0393">Immunoglobulin domain</keyword>
<feature type="region of interest" description="Disordered" evidence="2">
    <location>
        <begin position="114"/>
        <end position="136"/>
    </location>
</feature>
<gene>
    <name evidence="6" type="ORF">BRAFLDRAFT_63406</name>
</gene>
<keyword evidence="3" id="KW-0812">Transmembrane</keyword>
<dbReference type="InterPro" id="IPR036116">
    <property type="entry name" value="FN3_sf"/>
</dbReference>
<keyword evidence="3" id="KW-1133">Transmembrane helix</keyword>
<proteinExistence type="predicted"/>
<sequence>MLRLLFAGLLVQTALGAEEVFADEGGSTVLPCDVTYDPSESLFWEIVQHHKGQNIQILIKLKGQDIEIPERRYEERLSLVDGNSLEISDVSRDDDSVDSSDPDVLGTYRCTQQGRVGQERRLRVRHRPDPPSDLKVNDINPYSFDVSFIQGDDGGYPQTPYVQVLQTQKMFSDFTVQNENGVVKFHIQHPTVRPNTTYNICAVTNNSLGSGPCAWVTVTTDALSSFKVSLRLVNEPYTSPDPGAEENRDLLERVKNLARDGLQISPPEVLRFRPGRDEANSRSVIVDLEVTAGQSRLPQVKTVLWTAIRDGRLSKYHVDSHYVIIDGNVTILPVPAPKPTVGGFMARDIVFITLACAILAILIAVLLTCLIRSRSKGFTGSGKTEAANKIAESFQMNNPSNLTWFFGGTKDDHEGLSESSVDEDLRELAKELDQPTDRESALVDIVYDALNALAATGVKILLIFDDVQNISVVPREFLRNRKGAMKMIITTRDSNLHQYNGHPFASHAMSRFTDDEVVAFMNPNGGAAVEDRSKIVELAQHFDGRPLGLSLARSHILAVDTNVTRYLEKVRMEGTVDEQLSVPEQRVYNAVALSVNNRMGEKEGTMFKMAGFLMQNNIPILILDHAYERQFGTNPSTDEFVKALKSLSLGKIQEDSRSCINGSIRTLTVHRQTQAALKRMVSNDQVETMLEALIKAFLVFFNKDTRGFQASACNSRLLPHVEVLLSHPMIDSIREKAAFKPALARLYDVTASLYVKRQQPEKAKEMIERAKEICMEICPSLGYKALDDQACSELVKIAEKSYNNDVYAQQMTCQLLTYPNVKVLRAELHDRGRPKLLRNISFNAKQCQPLREQQVKKLVKEGAAVTKDVLQKSFLVELVANVYRTSGQRVLCLAENEKSGSLRDAEEDFAVSMKLSDYIAEHLDLFVLNKMLCRRDGTLLLLQELGGKTVDQQKEDLHKAIAGYRELFQDPTDYFENGILKKTDQDDYHAMICFRFMVQCYRKLIPLASTDKERQELIDHHNESANNMVKFAEEYKGYDVDGNVVEVFKALPEVYIMRGEFLVKMCEQGLKSGSVKTALEDAKKWFLKALKVPFVTLQQKAKAHLGMANAYLLSYEKKGRKRENLVRAEKELKNFTSITATSPVNKAVTERAAKMKHRIKQLREGSVSVDMLPDTTDGGPANLEARELEMVTSV</sequence>
<dbReference type="PANTHER" id="PTHR22845">
    <property type="entry name" value="APOPTOTIC PROTEASE-ACTIVATING FACTOR 1"/>
    <property type="match status" value="1"/>
</dbReference>
<dbReference type="Pfam" id="PF00931">
    <property type="entry name" value="NB-ARC"/>
    <property type="match status" value="1"/>
</dbReference>
<reference evidence="6" key="1">
    <citation type="journal article" date="2008" name="Nature">
        <title>The amphioxus genome and the evolution of the chordate karyotype.</title>
        <authorList>
            <consortium name="US DOE Joint Genome Institute (JGI-PGF)"/>
            <person name="Putnam N.H."/>
            <person name="Butts T."/>
            <person name="Ferrier D.E.K."/>
            <person name="Furlong R.F."/>
            <person name="Hellsten U."/>
            <person name="Kawashima T."/>
            <person name="Robinson-Rechavi M."/>
            <person name="Shoguchi E."/>
            <person name="Terry A."/>
            <person name="Yu J.-K."/>
            <person name="Benito-Gutierrez E.L."/>
            <person name="Dubchak I."/>
            <person name="Garcia-Fernandez J."/>
            <person name="Gibson-Brown J.J."/>
            <person name="Grigoriev I.V."/>
            <person name="Horton A.C."/>
            <person name="de Jong P.J."/>
            <person name="Jurka J."/>
            <person name="Kapitonov V.V."/>
            <person name="Kohara Y."/>
            <person name="Kuroki Y."/>
            <person name="Lindquist E."/>
            <person name="Lucas S."/>
            <person name="Osoegawa K."/>
            <person name="Pennacchio L.A."/>
            <person name="Salamov A.A."/>
            <person name="Satou Y."/>
            <person name="Sauka-Spengler T."/>
            <person name="Schmutz J."/>
            <person name="Shin-I T."/>
            <person name="Toyoda A."/>
            <person name="Bronner-Fraser M."/>
            <person name="Fujiyama A."/>
            <person name="Holland L.Z."/>
            <person name="Holland P.W.H."/>
            <person name="Satoh N."/>
            <person name="Rokhsar D.S."/>
        </authorList>
    </citation>
    <scope>NUCLEOTIDE SEQUENCE [LARGE SCALE GENOMIC DNA]</scope>
    <source>
        <strain evidence="6">S238N-H82</strain>
        <tissue evidence="6">Testes</tissue>
    </source>
</reference>
<dbReference type="CDD" id="cd00063">
    <property type="entry name" value="FN3"/>
    <property type="match status" value="1"/>
</dbReference>
<dbReference type="SUPFAM" id="SSF48726">
    <property type="entry name" value="Immunoglobulin"/>
    <property type="match status" value="1"/>
</dbReference>
<accession>C3ZSR6</accession>